<keyword evidence="1" id="KW-0812">Transmembrane</keyword>
<gene>
    <name evidence="2" type="ORF">K450DRAFT_236832</name>
</gene>
<reference evidence="2" key="1">
    <citation type="submission" date="2021-06" db="EMBL/GenBank/DDBJ databases">
        <authorList>
            <consortium name="DOE Joint Genome Institute"/>
            <person name="Mondo S.J."/>
            <person name="Amses K.R."/>
            <person name="Simmons D.R."/>
            <person name="Longcore J.E."/>
            <person name="Seto K."/>
            <person name="Alves G.H."/>
            <person name="Bonds A.E."/>
            <person name="Quandt C.A."/>
            <person name="Davis W.J."/>
            <person name="Chang Y."/>
            <person name="Letcher P.M."/>
            <person name="Powell M.J."/>
            <person name="Kuo A."/>
            <person name="Labutti K."/>
            <person name="Pangilinan J."/>
            <person name="Andreopoulos W."/>
            <person name="Tritt A."/>
            <person name="Riley R."/>
            <person name="Hundley H."/>
            <person name="Johnson J."/>
            <person name="Lipzen A."/>
            <person name="Barry K."/>
            <person name="Berbee M.L."/>
            <person name="Buchler N.E."/>
            <person name="Grigoriev I.V."/>
            <person name="Spatafora J.W."/>
            <person name="Stajich J.E."/>
            <person name="James T.Y."/>
        </authorList>
    </citation>
    <scope>NUCLEOTIDE SEQUENCE</scope>
    <source>
        <strain evidence="2">AG</strain>
    </source>
</reference>
<keyword evidence="1" id="KW-0472">Membrane</keyword>
<keyword evidence="3" id="KW-1185">Reference proteome</keyword>
<evidence type="ECO:0000256" key="1">
    <source>
        <dbReference type="SAM" id="Phobius"/>
    </source>
</evidence>
<dbReference type="Proteomes" id="UP001206595">
    <property type="component" value="Unassembled WGS sequence"/>
</dbReference>
<name>A0AAD5EBQ4_UMBRA</name>
<feature type="transmembrane region" description="Helical" evidence="1">
    <location>
        <begin position="366"/>
        <end position="386"/>
    </location>
</feature>
<sequence>MVKKLSLAGSYISKLLEAFKQQPTSQPGWLELQNKNYYNRPNPERNSHESYLKLYGEFGPPVQEYEWWAVIMANRLSALETKSGKTVNTHMMLLIRQVKDDIAKELNDLWSADDTNYILSKTDVVLVDGSRIISNDCREEWTQQDLSDLNSKFCGCVIDMLVLHGIVASPLDAGDYHHLGLYVDIGNHFDYDPDHWSLYVSILVSRYIVSKNWSRIIERVQGVISFATDMNINSTLNVPTETFAYRYMEQISRKSIVTPWNWALNFDIADMAISWPGSMYIMTILCFGDPTRPLIAAIANESQYWPPPTTEMKMNSMFDRRGFYVSVRTFTYPLLLVLVIIELFVLVGGISKWEPMVIDGVDPTSLASLVIVLEGLLLAFVVATFHDNWSWYDMVRGQIVYENYYDLPAVVKNNSYAVDVITQAMSNREACKHILSSYGSCVTGITGDGTVTLPVLNDDVLLADTPFLTVANEDSSLLIDLRERGKEIHLLKGAYNGNRTLHFDQQVETVKLSDSGPYVSIPFKLRVGSSLGFGSPRLEMLDLLKGSALNTDDKLRLALQYQRVYRDSKKTDGCDTSITAATN</sequence>
<accession>A0AAD5EBQ4</accession>
<protein>
    <submittedName>
        <fullName evidence="2">Uncharacterized protein</fullName>
    </submittedName>
</protein>
<dbReference type="RefSeq" id="XP_051445396.1">
    <property type="nucleotide sequence ID" value="XM_051588317.1"/>
</dbReference>
<dbReference type="GeneID" id="75913662"/>
<dbReference type="EMBL" id="MU620912">
    <property type="protein sequence ID" value="KAI8580392.1"/>
    <property type="molecule type" value="Genomic_DNA"/>
</dbReference>
<proteinExistence type="predicted"/>
<reference evidence="2" key="2">
    <citation type="journal article" date="2022" name="Proc. Natl. Acad. Sci. U.S.A.">
        <title>Diploid-dominant life cycles characterize the early evolution of Fungi.</title>
        <authorList>
            <person name="Amses K.R."/>
            <person name="Simmons D.R."/>
            <person name="Longcore J.E."/>
            <person name="Mondo S.J."/>
            <person name="Seto K."/>
            <person name="Jeronimo G.H."/>
            <person name="Bonds A.E."/>
            <person name="Quandt C.A."/>
            <person name="Davis W.J."/>
            <person name="Chang Y."/>
            <person name="Federici B.A."/>
            <person name="Kuo A."/>
            <person name="LaButti K."/>
            <person name="Pangilinan J."/>
            <person name="Andreopoulos W."/>
            <person name="Tritt A."/>
            <person name="Riley R."/>
            <person name="Hundley H."/>
            <person name="Johnson J."/>
            <person name="Lipzen A."/>
            <person name="Barry K."/>
            <person name="Lang B.F."/>
            <person name="Cuomo C.A."/>
            <person name="Buchler N.E."/>
            <person name="Grigoriev I.V."/>
            <person name="Spatafora J.W."/>
            <person name="Stajich J.E."/>
            <person name="James T.Y."/>
        </authorList>
    </citation>
    <scope>NUCLEOTIDE SEQUENCE</scope>
    <source>
        <strain evidence="2">AG</strain>
    </source>
</reference>
<comment type="caution">
    <text evidence="2">The sequence shown here is derived from an EMBL/GenBank/DDBJ whole genome shotgun (WGS) entry which is preliminary data.</text>
</comment>
<evidence type="ECO:0000313" key="2">
    <source>
        <dbReference type="EMBL" id="KAI8580392.1"/>
    </source>
</evidence>
<keyword evidence="1" id="KW-1133">Transmembrane helix</keyword>
<feature type="transmembrane region" description="Helical" evidence="1">
    <location>
        <begin position="322"/>
        <end position="346"/>
    </location>
</feature>
<organism evidence="2 3">
    <name type="scientific">Umbelopsis ramanniana AG</name>
    <dbReference type="NCBI Taxonomy" id="1314678"/>
    <lineage>
        <taxon>Eukaryota</taxon>
        <taxon>Fungi</taxon>
        <taxon>Fungi incertae sedis</taxon>
        <taxon>Mucoromycota</taxon>
        <taxon>Mucoromycotina</taxon>
        <taxon>Umbelopsidomycetes</taxon>
        <taxon>Umbelopsidales</taxon>
        <taxon>Umbelopsidaceae</taxon>
        <taxon>Umbelopsis</taxon>
    </lineage>
</organism>
<dbReference type="AlphaFoldDB" id="A0AAD5EBQ4"/>
<evidence type="ECO:0000313" key="3">
    <source>
        <dbReference type="Proteomes" id="UP001206595"/>
    </source>
</evidence>